<evidence type="ECO:0000313" key="4">
    <source>
        <dbReference type="Proteomes" id="UP000182465"/>
    </source>
</evidence>
<gene>
    <name evidence="3" type="ORF">AUJ29_01625</name>
</gene>
<proteinExistence type="predicted"/>
<dbReference type="PANTHER" id="PTHR45947">
    <property type="entry name" value="SULFOQUINOVOSYL TRANSFERASE SQD2"/>
    <property type="match status" value="1"/>
</dbReference>
<dbReference type="Proteomes" id="UP000182465">
    <property type="component" value="Unassembled WGS sequence"/>
</dbReference>
<dbReference type="SUPFAM" id="SSF53756">
    <property type="entry name" value="UDP-Glycosyltransferase/glycogen phosphorylase"/>
    <property type="match status" value="1"/>
</dbReference>
<evidence type="ECO:0000259" key="1">
    <source>
        <dbReference type="Pfam" id="PF00534"/>
    </source>
</evidence>
<dbReference type="InterPro" id="IPR028098">
    <property type="entry name" value="Glyco_trans_4-like_N"/>
</dbReference>
<evidence type="ECO:0000259" key="2">
    <source>
        <dbReference type="Pfam" id="PF13439"/>
    </source>
</evidence>
<accession>A0A1J4U1V8</accession>
<dbReference type="Pfam" id="PF13439">
    <property type="entry name" value="Glyco_transf_4"/>
    <property type="match status" value="1"/>
</dbReference>
<feature type="domain" description="Glycosyl transferase family 1" evidence="1">
    <location>
        <begin position="189"/>
        <end position="372"/>
    </location>
</feature>
<organism evidence="3 4">
    <name type="scientific">Candidatus Kuenenbacteria bacterium CG1_02_38_13</name>
    <dbReference type="NCBI Taxonomy" id="1805235"/>
    <lineage>
        <taxon>Bacteria</taxon>
        <taxon>Candidatus Kueneniibacteriota</taxon>
    </lineage>
</organism>
<dbReference type="InterPro" id="IPR050194">
    <property type="entry name" value="Glycosyltransferase_grp1"/>
</dbReference>
<evidence type="ECO:0008006" key="5">
    <source>
        <dbReference type="Google" id="ProtNLM"/>
    </source>
</evidence>
<evidence type="ECO:0000313" key="3">
    <source>
        <dbReference type="EMBL" id="OIO17259.1"/>
    </source>
</evidence>
<dbReference type="InterPro" id="IPR001296">
    <property type="entry name" value="Glyco_trans_1"/>
</dbReference>
<dbReference type="GO" id="GO:0016757">
    <property type="term" value="F:glycosyltransferase activity"/>
    <property type="evidence" value="ECO:0007669"/>
    <property type="project" value="InterPro"/>
</dbReference>
<dbReference type="EMBL" id="MNVB01000035">
    <property type="protein sequence ID" value="OIO17259.1"/>
    <property type="molecule type" value="Genomic_DNA"/>
</dbReference>
<dbReference type="AlphaFoldDB" id="A0A1J4U1V8"/>
<reference evidence="3 4" key="1">
    <citation type="journal article" date="2016" name="Environ. Microbiol.">
        <title>Genomic resolution of a cold subsurface aquifer community provides metabolic insights for novel microbes adapted to high CO concentrations.</title>
        <authorList>
            <person name="Probst A.J."/>
            <person name="Castelle C.J."/>
            <person name="Singh A."/>
            <person name="Brown C.T."/>
            <person name="Anantharaman K."/>
            <person name="Sharon I."/>
            <person name="Hug L.A."/>
            <person name="Burstein D."/>
            <person name="Emerson J.B."/>
            <person name="Thomas B.C."/>
            <person name="Banfield J.F."/>
        </authorList>
    </citation>
    <scope>NUCLEOTIDE SEQUENCE [LARGE SCALE GENOMIC DNA]</scope>
    <source>
        <strain evidence="3">CG1_02_38_13</strain>
    </source>
</reference>
<dbReference type="CDD" id="cd03801">
    <property type="entry name" value="GT4_PimA-like"/>
    <property type="match status" value="1"/>
</dbReference>
<dbReference type="PANTHER" id="PTHR45947:SF3">
    <property type="entry name" value="SULFOQUINOVOSYL TRANSFERASE SQD2"/>
    <property type="match status" value="1"/>
</dbReference>
<protein>
    <recommendedName>
        <fullName evidence="5">Glycosyltransferase subfamily 4-like N-terminal domain-containing protein</fullName>
    </recommendedName>
</protein>
<feature type="domain" description="Glycosyltransferase subfamily 4-like N-terminal" evidence="2">
    <location>
        <begin position="15"/>
        <end position="179"/>
    </location>
</feature>
<sequence>MEKILLITLDFFPKIGGVSEYYFNLCEQLAKENHDSIVVLTENTKIQEYKNIKIPEYDFKIYRKDLSNGFIWPRWLLMFWHIWRVVKKEKIEMFWAGEVLPTGTAVYCLSKLLKIPYIVSCHGNDILRARKKWRKEKLAQRILQAAKWATANSNYTRGLAVDLGVENERVQVVYPGIQLKTQNSKLKTKEELIKKYNLENKKILLSVGRLVERKGFDNVIRALPKVWQEIPELVYLIAGNGSDKERLGKLSQETLKQFNDLTIEQLSGRIIFLGQASMEDKEELFSLCDVFIMPARASADDVEGFGMVYLEAGSFGKAVIGGRGGGVSEAVVNGETGVLVDGQNVDEIAAAIIKLFEDDNFRKKLGDNGRRRVEQEFGWEKSVKKFRGLLNC</sequence>
<comment type="caution">
    <text evidence="3">The sequence shown here is derived from an EMBL/GenBank/DDBJ whole genome shotgun (WGS) entry which is preliminary data.</text>
</comment>
<dbReference type="Gene3D" id="3.40.50.2000">
    <property type="entry name" value="Glycogen Phosphorylase B"/>
    <property type="match status" value="2"/>
</dbReference>
<dbReference type="Pfam" id="PF00534">
    <property type="entry name" value="Glycos_transf_1"/>
    <property type="match status" value="1"/>
</dbReference>
<name>A0A1J4U1V8_9BACT</name>